<protein>
    <recommendedName>
        <fullName evidence="10">Beta-xylanase</fullName>
        <ecNumber evidence="10">3.2.1.8</ecNumber>
    </recommendedName>
</protein>
<dbReference type="SMART" id="SM00633">
    <property type="entry name" value="Glyco_10"/>
    <property type="match status" value="1"/>
</dbReference>
<evidence type="ECO:0000256" key="8">
    <source>
        <dbReference type="ARBA" id="ARBA00023277"/>
    </source>
</evidence>
<keyword evidence="6" id="KW-0858">Xylan degradation</keyword>
<evidence type="ECO:0000313" key="13">
    <source>
        <dbReference type="EMBL" id="KZL75644.1"/>
    </source>
</evidence>
<dbReference type="AlphaFoldDB" id="A0A166WGG3"/>
<dbReference type="SUPFAM" id="SSF51445">
    <property type="entry name" value="(Trans)glycosidases"/>
    <property type="match status" value="1"/>
</dbReference>
<accession>A0A166WGG3</accession>
<keyword evidence="8 10" id="KW-0119">Carbohydrate metabolism</keyword>
<keyword evidence="14" id="KW-1185">Reference proteome</keyword>
<comment type="pathway">
    <text evidence="3">Glycan degradation; xylan degradation.</text>
</comment>
<dbReference type="GO" id="GO:0031176">
    <property type="term" value="F:endo-1,4-beta-xylanase activity"/>
    <property type="evidence" value="ECO:0007669"/>
    <property type="project" value="UniProtKB-EC"/>
</dbReference>
<name>A0A166WGG3_COLIC</name>
<evidence type="ECO:0000256" key="9">
    <source>
        <dbReference type="ARBA" id="ARBA00023326"/>
    </source>
</evidence>
<evidence type="ECO:0000313" key="14">
    <source>
        <dbReference type="Proteomes" id="UP000076584"/>
    </source>
</evidence>
<feature type="chain" id="PRO_5007881805" description="Beta-xylanase" evidence="12">
    <location>
        <begin position="21"/>
        <end position="677"/>
    </location>
</feature>
<feature type="signal peptide" evidence="12">
    <location>
        <begin position="1"/>
        <end position="20"/>
    </location>
</feature>
<dbReference type="InterPro" id="IPR044846">
    <property type="entry name" value="GH10"/>
</dbReference>
<dbReference type="Gene3D" id="3.20.20.80">
    <property type="entry name" value="Glycosidases"/>
    <property type="match status" value="1"/>
</dbReference>
<evidence type="ECO:0000256" key="11">
    <source>
        <dbReference type="SAM" id="MobiDB-lite"/>
    </source>
</evidence>
<comment type="subcellular location">
    <subcellularLocation>
        <location evidence="2">Secreted</location>
    </subcellularLocation>
</comment>
<dbReference type="Proteomes" id="UP000076584">
    <property type="component" value="Unassembled WGS sequence"/>
</dbReference>
<evidence type="ECO:0000256" key="7">
    <source>
        <dbReference type="ARBA" id="ARBA00022801"/>
    </source>
</evidence>
<keyword evidence="7 10" id="KW-0378">Hydrolase</keyword>
<evidence type="ECO:0000256" key="1">
    <source>
        <dbReference type="ARBA" id="ARBA00000681"/>
    </source>
</evidence>
<dbReference type="GO" id="GO:0005576">
    <property type="term" value="C:extracellular region"/>
    <property type="evidence" value="ECO:0007669"/>
    <property type="project" value="UniProtKB-SubCell"/>
</dbReference>
<sequence>MRFSAVTLAGLLALTDHTSAAGLHELAVKAGKKYFGTATDNGELSDAAYTAITKDASNFGQVTPGNGQKWDYLQANQGVFTYGYADVVPNFAKKNGQILRCHTLLYRAQTPKWVTGGKWTKAQMTSIITAHINNVVGHYKGECYAWDVANEAVDDQGNYRQDTTFYNVLGLDYLTLAFNTAHAADPAAKLYYNDYNIENVNAKQQKTLELVKFVQDAGAPIHGVGMQGHFIVGSMPSQEDLETAASQYTALGVEVAYTEFDVKFTSLPYTAAGLQSQADAYVAVIKACLNVEGCVGWTIWDWTDKYSWVPGTFPGQGGACLWDNNFKPKPAYYSVSSALAAAATKAASSSALPATTTTAAATSLASSTVVSTSTSAAEISNSSSSSSTAAAATATTTTKAASSEAVASSTNTASLVFTSASSQASKATALPPNATALPPHATILPPNTTVLHPNATALYPNGTATFTRPAGAVTTLSGGVVTTISGGVIGTIATPIIGRPSTVTLPGDVDTVSLTRTAVANPTPSGNDGDSASPNHSAGTGGDSVVTAVPSYTTSTIYATNIYTITSCAANVPDCPGKIGSATTEVTVITTTVPCVPTVPVSAGPTAAAVVSSGRPWSNDTITSSAGPKASTLRSVTLGTDAMPAPSKTPVALGGSAGCKKRRRRVKKHIIVAPHDA</sequence>
<gene>
    <name evidence="13" type="ORF">CI238_04864</name>
</gene>
<feature type="region of interest" description="Disordered" evidence="11">
    <location>
        <begin position="519"/>
        <end position="543"/>
    </location>
</feature>
<feature type="compositionally biased region" description="Polar residues" evidence="11">
    <location>
        <begin position="519"/>
        <end position="538"/>
    </location>
</feature>
<dbReference type="OrthoDB" id="3055998at2759"/>
<dbReference type="EC" id="3.2.1.8" evidence="10"/>
<dbReference type="PANTHER" id="PTHR31490:SF35">
    <property type="entry name" value="ENDO-1,4-BETA-XYLANASE"/>
    <property type="match status" value="1"/>
</dbReference>
<comment type="caution">
    <text evidence="13">The sequence shown here is derived from an EMBL/GenBank/DDBJ whole genome shotgun (WGS) entry which is preliminary data.</text>
</comment>
<evidence type="ECO:0000256" key="5">
    <source>
        <dbReference type="ARBA" id="ARBA00022525"/>
    </source>
</evidence>
<evidence type="ECO:0000256" key="12">
    <source>
        <dbReference type="SAM" id="SignalP"/>
    </source>
</evidence>
<evidence type="ECO:0000256" key="3">
    <source>
        <dbReference type="ARBA" id="ARBA00004851"/>
    </source>
</evidence>
<dbReference type="InterPro" id="IPR017853">
    <property type="entry name" value="GH"/>
</dbReference>
<dbReference type="EMBL" id="LFIW01002300">
    <property type="protein sequence ID" value="KZL75644.1"/>
    <property type="molecule type" value="Genomic_DNA"/>
</dbReference>
<dbReference type="Pfam" id="PF00331">
    <property type="entry name" value="Glyco_hydro_10"/>
    <property type="match status" value="1"/>
</dbReference>
<organism evidence="13 14">
    <name type="scientific">Colletotrichum incanum</name>
    <name type="common">Soybean anthracnose fungus</name>
    <dbReference type="NCBI Taxonomy" id="1573173"/>
    <lineage>
        <taxon>Eukaryota</taxon>
        <taxon>Fungi</taxon>
        <taxon>Dikarya</taxon>
        <taxon>Ascomycota</taxon>
        <taxon>Pezizomycotina</taxon>
        <taxon>Sordariomycetes</taxon>
        <taxon>Hypocreomycetidae</taxon>
        <taxon>Glomerellales</taxon>
        <taxon>Glomerellaceae</taxon>
        <taxon>Colletotrichum</taxon>
        <taxon>Colletotrichum spaethianum species complex</taxon>
    </lineage>
</organism>
<keyword evidence="5" id="KW-0964">Secreted</keyword>
<reference evidence="13 14" key="1">
    <citation type="submission" date="2015-06" db="EMBL/GenBank/DDBJ databases">
        <title>Survival trade-offs in plant roots during colonization by closely related pathogenic and mutualistic fungi.</title>
        <authorList>
            <person name="Hacquard S."/>
            <person name="Kracher B."/>
            <person name="Hiruma K."/>
            <person name="Weinman A."/>
            <person name="Muench P."/>
            <person name="Garrido Oter R."/>
            <person name="Ver Loren van Themaat E."/>
            <person name="Dallerey J.-F."/>
            <person name="Damm U."/>
            <person name="Henrissat B."/>
            <person name="Lespinet O."/>
            <person name="Thon M."/>
            <person name="Kemen E."/>
            <person name="McHardy A.C."/>
            <person name="Schulze-Lefert P."/>
            <person name="O'Connell R.J."/>
        </authorList>
    </citation>
    <scope>NUCLEOTIDE SEQUENCE [LARGE SCALE GENOMIC DNA]</scope>
    <source>
        <strain evidence="13 14">MAFF 238704</strain>
    </source>
</reference>
<dbReference type="PROSITE" id="PS51760">
    <property type="entry name" value="GH10_2"/>
    <property type="match status" value="1"/>
</dbReference>
<evidence type="ECO:0000256" key="2">
    <source>
        <dbReference type="ARBA" id="ARBA00004613"/>
    </source>
</evidence>
<dbReference type="PRINTS" id="PR00134">
    <property type="entry name" value="GLHYDRLASE10"/>
</dbReference>
<dbReference type="InterPro" id="IPR001000">
    <property type="entry name" value="GH10_dom"/>
</dbReference>
<comment type="similarity">
    <text evidence="4 10">Belongs to the glycosyl hydrolase 10 (cellulase F) family.</text>
</comment>
<keyword evidence="10" id="KW-0326">Glycosidase</keyword>
<keyword evidence="9 10" id="KW-0624">Polysaccharide degradation</keyword>
<proteinExistence type="inferred from homology"/>
<dbReference type="PANTHER" id="PTHR31490">
    <property type="entry name" value="GLYCOSYL HYDROLASE"/>
    <property type="match status" value="1"/>
</dbReference>
<keyword evidence="12" id="KW-0732">Signal</keyword>
<evidence type="ECO:0000256" key="4">
    <source>
        <dbReference type="ARBA" id="ARBA00007495"/>
    </source>
</evidence>
<evidence type="ECO:0000256" key="10">
    <source>
        <dbReference type="RuleBase" id="RU361174"/>
    </source>
</evidence>
<dbReference type="GO" id="GO:0045493">
    <property type="term" value="P:xylan catabolic process"/>
    <property type="evidence" value="ECO:0007669"/>
    <property type="project" value="UniProtKB-KW"/>
</dbReference>
<evidence type="ECO:0000256" key="6">
    <source>
        <dbReference type="ARBA" id="ARBA00022651"/>
    </source>
</evidence>
<comment type="catalytic activity">
    <reaction evidence="1 10">
        <text>Endohydrolysis of (1-&gt;4)-beta-D-xylosidic linkages in xylans.</text>
        <dbReference type="EC" id="3.2.1.8"/>
    </reaction>
</comment>